<dbReference type="InterPro" id="IPR027417">
    <property type="entry name" value="P-loop_NTPase"/>
</dbReference>
<evidence type="ECO:0000256" key="1">
    <source>
        <dbReference type="ARBA" id="ARBA00022741"/>
    </source>
</evidence>
<gene>
    <name evidence="4" type="ORF">Vau01_026090</name>
</gene>
<dbReference type="AlphaFoldDB" id="A0A8J4DZ31"/>
<evidence type="ECO:0000313" key="5">
    <source>
        <dbReference type="Proteomes" id="UP000612585"/>
    </source>
</evidence>
<feature type="domain" description="Orc1-like AAA ATPase" evidence="3">
    <location>
        <begin position="8"/>
        <end position="138"/>
    </location>
</feature>
<dbReference type="Proteomes" id="UP000612585">
    <property type="component" value="Unassembled WGS sequence"/>
</dbReference>
<dbReference type="GO" id="GO:0004016">
    <property type="term" value="F:adenylate cyclase activity"/>
    <property type="evidence" value="ECO:0007669"/>
    <property type="project" value="TreeGrafter"/>
</dbReference>
<evidence type="ECO:0000313" key="4">
    <source>
        <dbReference type="EMBL" id="GIJ55093.1"/>
    </source>
</evidence>
<organism evidence="4 5">
    <name type="scientific">Virgisporangium aurantiacum</name>
    <dbReference type="NCBI Taxonomy" id="175570"/>
    <lineage>
        <taxon>Bacteria</taxon>
        <taxon>Bacillati</taxon>
        <taxon>Actinomycetota</taxon>
        <taxon>Actinomycetes</taxon>
        <taxon>Micromonosporales</taxon>
        <taxon>Micromonosporaceae</taxon>
        <taxon>Virgisporangium</taxon>
    </lineage>
</organism>
<sequence length="1015" mass="106742">MLETARTVARNGESCVVLVTGEPGIGKTRLCREAAARAEAAGFAVAWGSCWPDGGAPPLWPWQPMLSSLDAELPPDPQSTGAGPERFARFSAVADLVAAACVRSPVLLMIDDAHAADPGAMLLARFVARSLIRQPLLLLLSSRIVDRPVWDGSDATLVTLGPFDVAETAEFLRSRGSPAPADTEARALHRLTGGHPLHLHHTVRAGAAHTSLRAVIDRALAGLAPETSRILRCAAVLGAGPAVADVSTVAVVPAAVVRTALASATAAGLVDIEDVERFAFSHELVREVLLGEMPVQERVDAHARAAQALRSTASVRPDRLTRYTYHALQAASRSTADAEHAVTACRDAARALVAAFAYEQAAALLASACDAHEVARLSSPLAPLLAEHADAVLQCGLLTEARRLYERTATTADAENDPVTLAHAAIGIGGVWVNEHRTRLEWERVVGLQRRALAGLPDSETVLRQRLVTRLAVEDVYRGGPIGPVVAALAATRRLDDGVALAEALSLCHHALLSPPHTYDRPALADEQIAVASAAGAGMLALVGLCWRTVDAFHVGDSHATQLLAELRDRCDVLGCRSIRYVVDSIEVMLLIRAGRLDEAEKMAGACLSLGDEVGDADALGFYGAHLLTIRFIQGRDAELVDTAAEIADSPTLNPAEFSFQATAACLAVRAGDPGRARTMLDQVTAPGLAALPQSSTWLIGMLSLADAAYGIGDAGLARQVEELVEPFAGLPITPSLAVTCLGSAERILALTGLTRGDQDGAVAAFERAVDATRLLGNRPMTAVNTADLALALVARNAPGDRARAAGLLASAHGEAVAMGLDRRAAQWGDALADLTETAATIVRTGRQWVLTLDGKRAVVADRVGVRYLAQLLTSPGRPISALRLTGVDDAIGAPAQPVIDERAQTEYRRRVADLTTRESAAEAAGDTTAAAALRKELDTLLDELRRSTGRGGRSRRFADAGERARTAVRKAIKRAITEIGESEPALAALLDETVATGTTCVYTPDPVRPVAWSA</sequence>
<name>A0A8J4DZ31_9ACTN</name>
<accession>A0A8J4DZ31</accession>
<dbReference type="Gene3D" id="3.40.50.300">
    <property type="entry name" value="P-loop containing nucleotide triphosphate hydrolases"/>
    <property type="match status" value="1"/>
</dbReference>
<proteinExistence type="predicted"/>
<keyword evidence="1" id="KW-0547">Nucleotide-binding</keyword>
<evidence type="ECO:0000259" key="3">
    <source>
        <dbReference type="Pfam" id="PF13191"/>
    </source>
</evidence>
<evidence type="ECO:0000256" key="2">
    <source>
        <dbReference type="ARBA" id="ARBA00022840"/>
    </source>
</evidence>
<reference evidence="4" key="1">
    <citation type="submission" date="2021-01" db="EMBL/GenBank/DDBJ databases">
        <title>Whole genome shotgun sequence of Virgisporangium aurantiacum NBRC 16421.</title>
        <authorList>
            <person name="Komaki H."/>
            <person name="Tamura T."/>
        </authorList>
    </citation>
    <scope>NUCLEOTIDE SEQUENCE</scope>
    <source>
        <strain evidence="4">NBRC 16421</strain>
    </source>
</reference>
<dbReference type="SUPFAM" id="SSF52540">
    <property type="entry name" value="P-loop containing nucleoside triphosphate hydrolases"/>
    <property type="match status" value="1"/>
</dbReference>
<comment type="caution">
    <text evidence="4">The sequence shown here is derived from an EMBL/GenBank/DDBJ whole genome shotgun (WGS) entry which is preliminary data.</text>
</comment>
<protein>
    <recommendedName>
        <fullName evidence="3">Orc1-like AAA ATPase domain-containing protein</fullName>
    </recommendedName>
</protein>
<keyword evidence="2" id="KW-0067">ATP-binding</keyword>
<dbReference type="PANTHER" id="PTHR16305:SF28">
    <property type="entry name" value="GUANYLATE CYCLASE DOMAIN-CONTAINING PROTEIN"/>
    <property type="match status" value="1"/>
</dbReference>
<dbReference type="Pfam" id="PF13191">
    <property type="entry name" value="AAA_16"/>
    <property type="match status" value="1"/>
</dbReference>
<dbReference type="GO" id="GO:0005737">
    <property type="term" value="C:cytoplasm"/>
    <property type="evidence" value="ECO:0007669"/>
    <property type="project" value="TreeGrafter"/>
</dbReference>
<dbReference type="PANTHER" id="PTHR16305">
    <property type="entry name" value="TESTICULAR SOLUBLE ADENYLYL CYCLASE"/>
    <property type="match status" value="1"/>
</dbReference>
<dbReference type="GO" id="GO:0005524">
    <property type="term" value="F:ATP binding"/>
    <property type="evidence" value="ECO:0007669"/>
    <property type="project" value="UniProtKB-KW"/>
</dbReference>
<keyword evidence="5" id="KW-1185">Reference proteome</keyword>
<dbReference type="InterPro" id="IPR041664">
    <property type="entry name" value="AAA_16"/>
</dbReference>
<dbReference type="EMBL" id="BOPG01000013">
    <property type="protein sequence ID" value="GIJ55093.1"/>
    <property type="molecule type" value="Genomic_DNA"/>
</dbReference>